<evidence type="ECO:0000313" key="7">
    <source>
        <dbReference type="Proteomes" id="UP000315010"/>
    </source>
</evidence>
<keyword evidence="2" id="KW-1003">Cell membrane</keyword>
<evidence type="ECO:0000313" key="6">
    <source>
        <dbReference type="EMBL" id="TWT83764.1"/>
    </source>
</evidence>
<dbReference type="SMART" id="SM00900">
    <property type="entry name" value="FMN_bind"/>
    <property type="match status" value="2"/>
</dbReference>
<evidence type="ECO:0000256" key="4">
    <source>
        <dbReference type="SAM" id="Phobius"/>
    </source>
</evidence>
<accession>A0A5C5Z8X0</accession>
<keyword evidence="4" id="KW-0812">Transmembrane</keyword>
<dbReference type="PANTHER" id="PTHR30224:SF4">
    <property type="entry name" value="ELECTRON TRANSPORT PROTEIN YCCM-RELATED"/>
    <property type="match status" value="1"/>
</dbReference>
<comment type="subcellular location">
    <subcellularLocation>
        <location evidence="1">Cell membrane</location>
    </subcellularLocation>
</comment>
<dbReference type="Pfam" id="PF12801">
    <property type="entry name" value="Fer4_5"/>
    <property type="match status" value="2"/>
</dbReference>
<proteinExistence type="predicted"/>
<dbReference type="PANTHER" id="PTHR30224">
    <property type="entry name" value="ELECTRON TRANSPORT PROTEIN"/>
    <property type="match status" value="1"/>
</dbReference>
<feature type="domain" description="FMN-binding" evidence="5">
    <location>
        <begin position="249"/>
        <end position="336"/>
    </location>
</feature>
<feature type="transmembrane region" description="Helical" evidence="4">
    <location>
        <begin position="387"/>
        <end position="408"/>
    </location>
</feature>
<keyword evidence="3 4" id="KW-0472">Membrane</keyword>
<dbReference type="InterPro" id="IPR052378">
    <property type="entry name" value="NosR_regulator"/>
</dbReference>
<keyword evidence="7" id="KW-1185">Reference proteome</keyword>
<organism evidence="6 7">
    <name type="scientific">Novipirellula herctigrandis</name>
    <dbReference type="NCBI Taxonomy" id="2527986"/>
    <lineage>
        <taxon>Bacteria</taxon>
        <taxon>Pseudomonadati</taxon>
        <taxon>Planctomycetota</taxon>
        <taxon>Planctomycetia</taxon>
        <taxon>Pirellulales</taxon>
        <taxon>Pirellulaceae</taxon>
        <taxon>Novipirellula</taxon>
    </lineage>
</organism>
<evidence type="ECO:0000259" key="5">
    <source>
        <dbReference type="SMART" id="SM00900"/>
    </source>
</evidence>
<gene>
    <name evidence="6" type="primary">yccM_3</name>
    <name evidence="6" type="ORF">CA13_52350</name>
</gene>
<feature type="transmembrane region" description="Helical" evidence="4">
    <location>
        <begin position="414"/>
        <end position="435"/>
    </location>
</feature>
<feature type="transmembrane region" description="Helical" evidence="4">
    <location>
        <begin position="358"/>
        <end position="375"/>
    </location>
</feature>
<dbReference type="GO" id="GO:0010181">
    <property type="term" value="F:FMN binding"/>
    <property type="evidence" value="ECO:0007669"/>
    <property type="project" value="InterPro"/>
</dbReference>
<dbReference type="GO" id="GO:0005886">
    <property type="term" value="C:plasma membrane"/>
    <property type="evidence" value="ECO:0007669"/>
    <property type="project" value="UniProtKB-SubCell"/>
</dbReference>
<dbReference type="InterPro" id="IPR007329">
    <property type="entry name" value="FMN-bd"/>
</dbReference>
<feature type="transmembrane region" description="Helical" evidence="4">
    <location>
        <begin position="471"/>
        <end position="492"/>
    </location>
</feature>
<dbReference type="Proteomes" id="UP000315010">
    <property type="component" value="Unassembled WGS sequence"/>
</dbReference>
<sequence>MTSLPIVDRPTSRRHGRMRTYAMHAYRMGLLAVIVGLVHAEHRWFTAQKRGQTSESVAIDKVLPLFPNAASLGPFNPDHGGQTVLNSAGESLGFVVQTSPESDDVIGFSGPINTLVAFGTDNRICGMTVLRSGDTREHTEDVIHNESFMKSLHGLNWQQASAADVDSVSGATLTSMSVIDGIRRRLGGANPSSRFSDPITIQEASAFFSAATGLEPDPQKPSMWNVIDPSGAELGKLFRTSPHADQMIGYQGPTDTLVAMDNQGRVLGAAIRQSFDNEPYVRYVKEDRYFFNLFKGFTLTDVSSLDMVDAGIEGVSGATKTSTTVAEALIYTAKQIELEQPLTQREPESWLSFSGRDYGTATVVLLSLVVALTHLRGKRWVRIGLQFVLIVYLGFINADMLSQAQAVGWTQNGIAWKAAPALVLLTIAALVCPIVTGRQVYCTHLCPFGAMQDWARRVPLRLRVPRVVDRTLRLVPAVLLIVVVSVAMLHLPLSLVGIEPFDAFVFRIAGWATITVAIVGLVASLFVPMAYCHYGCPTGAVLGYVRLTGSSGRWNRRDTLATCLTIFAFAVYVS</sequence>
<name>A0A5C5Z8X0_9BACT</name>
<dbReference type="AlphaFoldDB" id="A0A5C5Z8X0"/>
<dbReference type="Pfam" id="PF04205">
    <property type="entry name" value="FMN_bind"/>
    <property type="match status" value="1"/>
</dbReference>
<evidence type="ECO:0000256" key="3">
    <source>
        <dbReference type="ARBA" id="ARBA00023136"/>
    </source>
</evidence>
<evidence type="ECO:0000256" key="1">
    <source>
        <dbReference type="ARBA" id="ARBA00004236"/>
    </source>
</evidence>
<protein>
    <submittedName>
        <fullName evidence="6">Putative electron transport protein YccM</fullName>
    </submittedName>
</protein>
<comment type="caution">
    <text evidence="6">The sequence shown here is derived from an EMBL/GenBank/DDBJ whole genome shotgun (WGS) entry which is preliminary data.</text>
</comment>
<dbReference type="EMBL" id="SJPJ01000001">
    <property type="protein sequence ID" value="TWT83764.1"/>
    <property type="molecule type" value="Genomic_DNA"/>
</dbReference>
<keyword evidence="4" id="KW-1133">Transmembrane helix</keyword>
<reference evidence="6 7" key="1">
    <citation type="submission" date="2019-02" db="EMBL/GenBank/DDBJ databases">
        <title>Deep-cultivation of Planctomycetes and their phenomic and genomic characterization uncovers novel biology.</title>
        <authorList>
            <person name="Wiegand S."/>
            <person name="Jogler M."/>
            <person name="Boedeker C."/>
            <person name="Pinto D."/>
            <person name="Vollmers J."/>
            <person name="Rivas-Marin E."/>
            <person name="Kohn T."/>
            <person name="Peeters S.H."/>
            <person name="Heuer A."/>
            <person name="Rast P."/>
            <person name="Oberbeckmann S."/>
            <person name="Bunk B."/>
            <person name="Jeske O."/>
            <person name="Meyerdierks A."/>
            <person name="Storesund J.E."/>
            <person name="Kallscheuer N."/>
            <person name="Luecker S."/>
            <person name="Lage O.M."/>
            <person name="Pohl T."/>
            <person name="Merkel B.J."/>
            <person name="Hornburger P."/>
            <person name="Mueller R.-W."/>
            <person name="Bruemmer F."/>
            <person name="Labrenz M."/>
            <person name="Spormann A.M."/>
            <person name="Op Den Camp H."/>
            <person name="Overmann J."/>
            <person name="Amann R."/>
            <person name="Jetten M.S.M."/>
            <person name="Mascher T."/>
            <person name="Medema M.H."/>
            <person name="Devos D.P."/>
            <person name="Kaster A.-K."/>
            <person name="Ovreas L."/>
            <person name="Rohde M."/>
            <person name="Galperin M.Y."/>
            <person name="Jogler C."/>
        </authorList>
    </citation>
    <scope>NUCLEOTIDE SEQUENCE [LARGE SCALE GENOMIC DNA]</scope>
    <source>
        <strain evidence="6 7">CA13</strain>
    </source>
</reference>
<dbReference type="InterPro" id="IPR017896">
    <property type="entry name" value="4Fe4S_Fe-S-bd"/>
</dbReference>
<dbReference type="OrthoDB" id="235065at2"/>
<dbReference type="RefSeq" id="WP_146401129.1">
    <property type="nucleotide sequence ID" value="NZ_SJPJ01000001.1"/>
</dbReference>
<evidence type="ECO:0000256" key="2">
    <source>
        <dbReference type="ARBA" id="ARBA00022475"/>
    </source>
</evidence>
<feature type="transmembrane region" description="Helical" evidence="4">
    <location>
        <begin position="504"/>
        <end position="527"/>
    </location>
</feature>
<feature type="domain" description="FMN-binding" evidence="5">
    <location>
        <begin position="107"/>
        <end position="189"/>
    </location>
</feature>